<dbReference type="Proteomes" id="UP000799118">
    <property type="component" value="Unassembled WGS sequence"/>
</dbReference>
<sequence>MTSNGEDDDSFTSTLSLQLVTYSAVKTGKGLKKRLVLKKDVRVKTKLIEFTFTMQDDNYLLFQNDILRKYGFHTCYKSTSKHFFPVKIHIPPKNYDSCSQVRVKEVPDIENSSEYVELAKQIVKDQPQKDITVLIDMQKIELFCKVH</sequence>
<dbReference type="EMBL" id="ML769624">
    <property type="protein sequence ID" value="KAE9391429.1"/>
    <property type="molecule type" value="Genomic_DNA"/>
</dbReference>
<accession>A0A6A4GZP3</accession>
<protein>
    <submittedName>
        <fullName evidence="1">Uncharacterized protein</fullName>
    </submittedName>
</protein>
<dbReference type="OrthoDB" id="2681472at2759"/>
<name>A0A6A4GZP3_9AGAR</name>
<gene>
    <name evidence="1" type="ORF">BT96DRAFT_945366</name>
</gene>
<dbReference type="AlphaFoldDB" id="A0A6A4GZP3"/>
<keyword evidence="2" id="KW-1185">Reference proteome</keyword>
<reference evidence="1" key="1">
    <citation type="journal article" date="2019" name="Environ. Microbiol.">
        <title>Fungal ecological strategies reflected in gene transcription - a case study of two litter decomposers.</title>
        <authorList>
            <person name="Barbi F."/>
            <person name="Kohler A."/>
            <person name="Barry K."/>
            <person name="Baskaran P."/>
            <person name="Daum C."/>
            <person name="Fauchery L."/>
            <person name="Ihrmark K."/>
            <person name="Kuo A."/>
            <person name="LaButti K."/>
            <person name="Lipzen A."/>
            <person name="Morin E."/>
            <person name="Grigoriev I.V."/>
            <person name="Henrissat B."/>
            <person name="Lindahl B."/>
            <person name="Martin F."/>
        </authorList>
    </citation>
    <scope>NUCLEOTIDE SEQUENCE</scope>
    <source>
        <strain evidence="1">JB14</strain>
    </source>
</reference>
<organism evidence="1 2">
    <name type="scientific">Gymnopus androsaceus JB14</name>
    <dbReference type="NCBI Taxonomy" id="1447944"/>
    <lineage>
        <taxon>Eukaryota</taxon>
        <taxon>Fungi</taxon>
        <taxon>Dikarya</taxon>
        <taxon>Basidiomycota</taxon>
        <taxon>Agaricomycotina</taxon>
        <taxon>Agaricomycetes</taxon>
        <taxon>Agaricomycetidae</taxon>
        <taxon>Agaricales</taxon>
        <taxon>Marasmiineae</taxon>
        <taxon>Omphalotaceae</taxon>
        <taxon>Gymnopus</taxon>
    </lineage>
</organism>
<evidence type="ECO:0000313" key="1">
    <source>
        <dbReference type="EMBL" id="KAE9391429.1"/>
    </source>
</evidence>
<evidence type="ECO:0000313" key="2">
    <source>
        <dbReference type="Proteomes" id="UP000799118"/>
    </source>
</evidence>
<proteinExistence type="predicted"/>